<comment type="caution">
    <text evidence="3">The sequence shown here is derived from an EMBL/GenBank/DDBJ whole genome shotgun (WGS) entry which is preliminary data.</text>
</comment>
<gene>
    <name evidence="3" type="ORF">HG543_00720</name>
</gene>
<proteinExistence type="predicted"/>
<dbReference type="RefSeq" id="WP_169342673.1">
    <property type="nucleotide sequence ID" value="NZ_JABBJJ010000002.1"/>
</dbReference>
<accession>A0A848L3W5</accession>
<keyword evidence="4" id="KW-1185">Reference proteome</keyword>
<evidence type="ECO:0000313" key="3">
    <source>
        <dbReference type="EMBL" id="NMO13394.1"/>
    </source>
</evidence>
<feature type="compositionally biased region" description="Basic and acidic residues" evidence="1">
    <location>
        <begin position="87"/>
        <end position="99"/>
    </location>
</feature>
<protein>
    <recommendedName>
        <fullName evidence="5">Lipoprotein</fullName>
    </recommendedName>
</protein>
<keyword evidence="2" id="KW-0732">Signal</keyword>
<dbReference type="PROSITE" id="PS51257">
    <property type="entry name" value="PROKAR_LIPOPROTEIN"/>
    <property type="match status" value="1"/>
</dbReference>
<feature type="region of interest" description="Disordered" evidence="1">
    <location>
        <begin position="24"/>
        <end position="49"/>
    </location>
</feature>
<feature type="chain" id="PRO_5032307944" description="Lipoprotein" evidence="2">
    <location>
        <begin position="26"/>
        <end position="187"/>
    </location>
</feature>
<evidence type="ECO:0000313" key="4">
    <source>
        <dbReference type="Proteomes" id="UP000518300"/>
    </source>
</evidence>
<reference evidence="3 4" key="1">
    <citation type="submission" date="2020-04" db="EMBL/GenBank/DDBJ databases">
        <title>Draft genome of Pyxidicoccus fallax type strain.</title>
        <authorList>
            <person name="Whitworth D.E."/>
        </authorList>
    </citation>
    <scope>NUCLEOTIDE SEQUENCE [LARGE SCALE GENOMIC DNA]</scope>
    <source>
        <strain evidence="3 4">DSM 14698</strain>
    </source>
</reference>
<evidence type="ECO:0000256" key="2">
    <source>
        <dbReference type="SAM" id="SignalP"/>
    </source>
</evidence>
<name>A0A848L3W5_9BACT</name>
<evidence type="ECO:0000256" key="1">
    <source>
        <dbReference type="SAM" id="MobiDB-lite"/>
    </source>
</evidence>
<sequence>MFSSRLTSVLAVSTALWLGVGCSQSATTSQQSAPPPEATGEQPPPRAEIERDCPMVVPGAQARAEDTPEGVALIIVTDAEQQVEALRQRSREMMSRQQEHGVSGRRGLAQPPGIEYQGMGGGGLAGSAGAPSVVSRSRLEEIPGGVSITYTAQKPEEQARLSSDIHENADLMKPGFCPGMAPPEPQQ</sequence>
<dbReference type="EMBL" id="JABBJJ010000002">
    <property type="protein sequence ID" value="NMO13394.1"/>
    <property type="molecule type" value="Genomic_DNA"/>
</dbReference>
<feature type="compositionally biased region" description="Pro residues" evidence="1">
    <location>
        <begin position="33"/>
        <end position="46"/>
    </location>
</feature>
<organism evidence="3 4">
    <name type="scientific">Pyxidicoccus fallax</name>
    <dbReference type="NCBI Taxonomy" id="394095"/>
    <lineage>
        <taxon>Bacteria</taxon>
        <taxon>Pseudomonadati</taxon>
        <taxon>Myxococcota</taxon>
        <taxon>Myxococcia</taxon>
        <taxon>Myxococcales</taxon>
        <taxon>Cystobacterineae</taxon>
        <taxon>Myxococcaceae</taxon>
        <taxon>Pyxidicoccus</taxon>
    </lineage>
</organism>
<feature type="signal peptide" evidence="2">
    <location>
        <begin position="1"/>
        <end position="25"/>
    </location>
</feature>
<dbReference type="AlphaFoldDB" id="A0A848L3W5"/>
<feature type="region of interest" description="Disordered" evidence="1">
    <location>
        <begin position="87"/>
        <end position="111"/>
    </location>
</feature>
<dbReference type="Proteomes" id="UP000518300">
    <property type="component" value="Unassembled WGS sequence"/>
</dbReference>
<evidence type="ECO:0008006" key="5">
    <source>
        <dbReference type="Google" id="ProtNLM"/>
    </source>
</evidence>